<dbReference type="InterPro" id="IPR008807">
    <property type="entry name" value="ROS_MUCR"/>
</dbReference>
<comment type="similarity">
    <text evidence="1">Belongs to the ros/MucR family.</text>
</comment>
<evidence type="ECO:0000256" key="1">
    <source>
        <dbReference type="ARBA" id="ARBA00007031"/>
    </source>
</evidence>
<comment type="caution">
    <text evidence="3">The sequence shown here is derived from an EMBL/GenBank/DDBJ whole genome shotgun (WGS) entry which is preliminary data.</text>
</comment>
<organism evidence="3 4">
    <name type="scientific">Geomonas propionica</name>
    <dbReference type="NCBI Taxonomy" id="2798582"/>
    <lineage>
        <taxon>Bacteria</taxon>
        <taxon>Pseudomonadati</taxon>
        <taxon>Thermodesulfobacteriota</taxon>
        <taxon>Desulfuromonadia</taxon>
        <taxon>Geobacterales</taxon>
        <taxon>Geobacteraceae</taxon>
        <taxon>Geomonas</taxon>
    </lineage>
</organism>
<dbReference type="EMBL" id="JAEMHK010000002">
    <property type="protein sequence ID" value="MBJ6799034.1"/>
    <property type="molecule type" value="Genomic_DNA"/>
</dbReference>
<evidence type="ECO:0000256" key="2">
    <source>
        <dbReference type="SAM" id="MobiDB-lite"/>
    </source>
</evidence>
<accession>A0ABS0YM28</accession>
<feature type="compositionally biased region" description="Low complexity" evidence="2">
    <location>
        <begin position="148"/>
        <end position="192"/>
    </location>
</feature>
<dbReference type="Proteomes" id="UP000641025">
    <property type="component" value="Unassembled WGS sequence"/>
</dbReference>
<name>A0ABS0YM28_9BACT</name>
<dbReference type="Pfam" id="PF05443">
    <property type="entry name" value="ROS_MUCR"/>
    <property type="match status" value="1"/>
</dbReference>
<dbReference type="InterPro" id="IPR041920">
    <property type="entry name" value="ROS/MUCR_sf"/>
</dbReference>
<gene>
    <name evidence="3" type="ORF">JFN90_02665</name>
</gene>
<dbReference type="Gene3D" id="1.10.10.1550">
    <property type="entry name" value="ROS/MUCR transcriptional regulator protein"/>
    <property type="match status" value="1"/>
</dbReference>
<feature type="region of interest" description="Disordered" evidence="2">
    <location>
        <begin position="147"/>
        <end position="192"/>
    </location>
</feature>
<evidence type="ECO:0000313" key="3">
    <source>
        <dbReference type="EMBL" id="MBJ6799034.1"/>
    </source>
</evidence>
<sequence>MATLVEIAAQLVSSHASSTPMTSDELLAEIAKVHAALKNLEAGQAIEGVEETRPSVSVKEAFKKNEVVCLICGKGGFKTLARHLSTAHGMKPGAYKKQYGISSKQALSAKSYSEARRKMAQDRGLADNLAKAREVRMANIEAKKEGVAKPVKAAKPAKPVKAAAKAPAKAPAKTAKAPKVAKAKAAAPKAKK</sequence>
<evidence type="ECO:0000313" key="4">
    <source>
        <dbReference type="Proteomes" id="UP000641025"/>
    </source>
</evidence>
<keyword evidence="4" id="KW-1185">Reference proteome</keyword>
<protein>
    <submittedName>
        <fullName evidence="3">MucR family transcriptional regulator</fullName>
    </submittedName>
</protein>
<dbReference type="RefSeq" id="WP_199393563.1">
    <property type="nucleotide sequence ID" value="NZ_JAEMHK010000002.1"/>
</dbReference>
<proteinExistence type="inferred from homology"/>
<reference evidence="3 4" key="1">
    <citation type="submission" date="2020-12" db="EMBL/GenBank/DDBJ databases">
        <title>Geomonas sp. Red259, isolated from paddy soil.</title>
        <authorList>
            <person name="Xu Z."/>
            <person name="Zhang Z."/>
            <person name="Masuda Y."/>
            <person name="Itoh H."/>
            <person name="Senoo K."/>
        </authorList>
    </citation>
    <scope>NUCLEOTIDE SEQUENCE [LARGE SCALE GENOMIC DNA]</scope>
    <source>
        <strain evidence="3 4">Red259</strain>
    </source>
</reference>